<dbReference type="GeneID" id="78363262"/>
<feature type="transmembrane region" description="Helical" evidence="13">
    <location>
        <begin position="370"/>
        <end position="396"/>
    </location>
</feature>
<evidence type="ECO:0000256" key="4">
    <source>
        <dbReference type="ARBA" id="ARBA00022475"/>
    </source>
</evidence>
<keyword evidence="4 12" id="KW-1003">Cell membrane</keyword>
<evidence type="ECO:0000256" key="9">
    <source>
        <dbReference type="ARBA" id="ARBA00034237"/>
    </source>
</evidence>
<evidence type="ECO:0000256" key="10">
    <source>
        <dbReference type="ARBA" id="ARBA00034284"/>
    </source>
</evidence>
<evidence type="ECO:0000256" key="13">
    <source>
        <dbReference type="SAM" id="Phobius"/>
    </source>
</evidence>
<dbReference type="PIRSF" id="PIRSF004539">
    <property type="entry name" value="C4-dicrbxl_trns"/>
    <property type="match status" value="1"/>
</dbReference>
<gene>
    <name evidence="14" type="ORF">ADH67_01830</name>
</gene>
<dbReference type="EMBL" id="NHMP01000001">
    <property type="protein sequence ID" value="OXE51060.1"/>
    <property type="molecule type" value="Genomic_DNA"/>
</dbReference>
<keyword evidence="3 12" id="KW-0813">Transport</keyword>
<dbReference type="NCBIfam" id="TIGR00770">
    <property type="entry name" value="Dcu"/>
    <property type="match status" value="1"/>
</dbReference>
<evidence type="ECO:0000256" key="2">
    <source>
        <dbReference type="ARBA" id="ARBA00006413"/>
    </source>
</evidence>
<feature type="transmembrane region" description="Helical" evidence="13">
    <location>
        <begin position="266"/>
        <end position="287"/>
    </location>
</feature>
<comment type="similarity">
    <text evidence="2 12">Belongs to the DcuA/DcuB transporter (TC 2.A.13.1) family.</text>
</comment>
<organism evidence="14 15">
    <name type="scientific">Turicimonas muris</name>
    <dbReference type="NCBI Taxonomy" id="1796652"/>
    <lineage>
        <taxon>Bacteria</taxon>
        <taxon>Pseudomonadati</taxon>
        <taxon>Pseudomonadota</taxon>
        <taxon>Betaproteobacteria</taxon>
        <taxon>Burkholderiales</taxon>
        <taxon>Sutterellaceae</taxon>
        <taxon>Turicimonas</taxon>
    </lineage>
</organism>
<dbReference type="NCBIfam" id="NF009136">
    <property type="entry name" value="PRK12489.1"/>
    <property type="match status" value="1"/>
</dbReference>
<reference evidence="15" key="1">
    <citation type="submission" date="2017-05" db="EMBL/GenBank/DDBJ databases">
        <title>Improved OligoMM genomes.</title>
        <authorList>
            <person name="Garzetti D."/>
        </authorList>
    </citation>
    <scope>NUCLEOTIDE SEQUENCE [LARGE SCALE GENOMIC DNA]</scope>
    <source>
        <strain evidence="15">YL45</strain>
    </source>
</reference>
<keyword evidence="15" id="KW-1185">Reference proteome</keyword>
<evidence type="ECO:0000256" key="5">
    <source>
        <dbReference type="ARBA" id="ARBA00022519"/>
    </source>
</evidence>
<comment type="caution">
    <text evidence="14">The sequence shown here is derived from an EMBL/GenBank/DDBJ whole genome shotgun (WGS) entry which is preliminary data.</text>
</comment>
<comment type="catalytic activity">
    <reaction evidence="10">
        <text>(S)-malate(in) + succinate(out) = (S)-malate(out) + succinate(in)</text>
        <dbReference type="Rhea" id="RHEA:29327"/>
        <dbReference type="ChEBI" id="CHEBI:15589"/>
        <dbReference type="ChEBI" id="CHEBI:30031"/>
    </reaction>
    <physiologicalReaction direction="right-to-left" evidence="10">
        <dbReference type="Rhea" id="RHEA:29329"/>
    </physiologicalReaction>
</comment>
<feature type="transmembrane region" description="Helical" evidence="13">
    <location>
        <begin position="293"/>
        <end position="318"/>
    </location>
</feature>
<dbReference type="InterPro" id="IPR004668">
    <property type="entry name" value="Anaer_Dcu_memb_transpt"/>
</dbReference>
<proteinExistence type="inferred from homology"/>
<evidence type="ECO:0000256" key="3">
    <source>
        <dbReference type="ARBA" id="ARBA00022448"/>
    </source>
</evidence>
<keyword evidence="7 13" id="KW-1133">Transmembrane helix</keyword>
<comment type="subcellular location">
    <subcellularLocation>
        <location evidence="1 12">Cell inner membrane</location>
        <topology evidence="1 12">Multi-pass membrane protein</topology>
    </subcellularLocation>
</comment>
<dbReference type="PANTHER" id="PTHR36106:SF1">
    <property type="entry name" value="ANAEROBIC C4-DICARBOXYLATE TRANSPORTER DCUB"/>
    <property type="match status" value="1"/>
</dbReference>
<evidence type="ECO:0000256" key="6">
    <source>
        <dbReference type="ARBA" id="ARBA00022692"/>
    </source>
</evidence>
<feature type="transmembrane region" description="Helical" evidence="13">
    <location>
        <begin position="168"/>
        <end position="188"/>
    </location>
</feature>
<dbReference type="RefSeq" id="WP_066591105.1">
    <property type="nucleotide sequence ID" value="NZ_CAJTBZ010000021.1"/>
</dbReference>
<protein>
    <recommendedName>
        <fullName evidence="12">C4-dicarboxylate transporter</fullName>
    </recommendedName>
</protein>
<sequence length="438" mass="46341">MFWIQALVILACIMIGARKSGVAMGFAGGVGLFILVFIFGLRPASPPVNVLLIIIAVSSMAACLQVAGGLDLLVHLAEKLLRRNPNRITFMAPIVTFLFTVFTGTSYVALAVYPVICEVALEAKIRVERPMSIALIASQHGISASPVSASTAALLAVLAAQGVSLGQIMLVLVPAIFLGIMIGAVSVYKKGLELENDPEFKKLIESGEITLGKGASREYKPTKEALISVTLFALGVASIVLLGSVKSLMPHWMINGKDTYLSIPNAIEIIAFFTSFLIVFACGLKPSNIAKSSVFSAGITGVIAIFGIAWMTDTFFLAHKAMIIDNLGGIVREFPILFAVMIFVMSALLLSQGATTRSIMPLGVSLGLPLGSLVAFAPAVNGLFFFPATGSAISAITFDRSGTTKIGSYVLNHSFQLPGFVTCISSIFIGLVISYFVF</sequence>
<dbReference type="AlphaFoldDB" id="A0A227KRB9"/>
<dbReference type="Pfam" id="PF03605">
    <property type="entry name" value="DcuA_DcuB"/>
    <property type="match status" value="1"/>
</dbReference>
<evidence type="ECO:0000256" key="8">
    <source>
        <dbReference type="ARBA" id="ARBA00023136"/>
    </source>
</evidence>
<evidence type="ECO:0000313" key="14">
    <source>
        <dbReference type="EMBL" id="OXE51060.1"/>
    </source>
</evidence>
<dbReference type="GO" id="GO:0005886">
    <property type="term" value="C:plasma membrane"/>
    <property type="evidence" value="ECO:0007669"/>
    <property type="project" value="UniProtKB-SubCell"/>
</dbReference>
<evidence type="ECO:0000256" key="12">
    <source>
        <dbReference type="PIRNR" id="PIRNR004539"/>
    </source>
</evidence>
<evidence type="ECO:0000256" key="7">
    <source>
        <dbReference type="ARBA" id="ARBA00022989"/>
    </source>
</evidence>
<name>A0A227KRB9_9BURK</name>
<comment type="catalytic activity">
    <reaction evidence="9">
        <text>L-aspartate(in) + succinate(out) = L-aspartate(out) + succinate(in)</text>
        <dbReference type="Rhea" id="RHEA:29343"/>
        <dbReference type="ChEBI" id="CHEBI:29991"/>
        <dbReference type="ChEBI" id="CHEBI:30031"/>
    </reaction>
    <physiologicalReaction direction="right-to-left" evidence="9">
        <dbReference type="Rhea" id="RHEA:29345"/>
    </physiologicalReaction>
</comment>
<feature type="transmembrane region" description="Helical" evidence="13">
    <location>
        <begin position="51"/>
        <end position="76"/>
    </location>
</feature>
<dbReference type="Proteomes" id="UP000214610">
    <property type="component" value="Unassembled WGS sequence"/>
</dbReference>
<dbReference type="GO" id="GO:0015556">
    <property type="term" value="F:C4-dicarboxylate transmembrane transporter activity"/>
    <property type="evidence" value="ECO:0007669"/>
    <property type="project" value="InterPro"/>
</dbReference>
<feature type="transmembrane region" description="Helical" evidence="13">
    <location>
        <begin position="330"/>
        <end position="350"/>
    </location>
</feature>
<feature type="transmembrane region" description="Helical" evidence="13">
    <location>
        <begin position="225"/>
        <end position="245"/>
    </location>
</feature>
<keyword evidence="8 12" id="KW-0472">Membrane</keyword>
<evidence type="ECO:0000256" key="1">
    <source>
        <dbReference type="ARBA" id="ARBA00004429"/>
    </source>
</evidence>
<keyword evidence="5 12" id="KW-0997">Cell inner membrane</keyword>
<evidence type="ECO:0000313" key="15">
    <source>
        <dbReference type="Proteomes" id="UP000214610"/>
    </source>
</evidence>
<accession>A0A227KRB9</accession>
<feature type="transmembrane region" description="Helical" evidence="13">
    <location>
        <begin position="88"/>
        <end position="113"/>
    </location>
</feature>
<keyword evidence="6 13" id="KW-0812">Transmembrane</keyword>
<dbReference type="PANTHER" id="PTHR36106">
    <property type="entry name" value="ANAEROBIC C4-DICARBOXYLATE TRANSPORTER DCUB"/>
    <property type="match status" value="1"/>
</dbReference>
<comment type="function">
    <text evidence="12">Responsible for the transport of C4-dicarboxylates.</text>
</comment>
<comment type="catalytic activity">
    <reaction evidence="11">
        <text>fumarate(in) + succinate(out) = fumarate(out) + succinate(in)</text>
        <dbReference type="Rhea" id="RHEA:29323"/>
        <dbReference type="ChEBI" id="CHEBI:29806"/>
        <dbReference type="ChEBI" id="CHEBI:30031"/>
    </reaction>
    <physiologicalReaction direction="right-to-left" evidence="11">
        <dbReference type="Rhea" id="RHEA:29325"/>
    </physiologicalReaction>
</comment>
<evidence type="ECO:0000256" key="11">
    <source>
        <dbReference type="ARBA" id="ARBA00034287"/>
    </source>
</evidence>
<dbReference type="NCBIfam" id="NF006927">
    <property type="entry name" value="PRK09412.1"/>
    <property type="match status" value="1"/>
</dbReference>
<feature type="transmembrane region" description="Helical" evidence="13">
    <location>
        <begin position="417"/>
        <end position="437"/>
    </location>
</feature>
<feature type="transmembrane region" description="Helical" evidence="13">
    <location>
        <begin position="21"/>
        <end position="39"/>
    </location>
</feature>